<sequence>MAIQDLFKPLAMKRGPTLKNRLLLAPLTNWQSDDQNGIASEYDLNWITNCAAGGHSMVMTCASHVHQFGKTFPGQLGVYSDAHIEGLRSIADIIRSHGGISSIQIQHGGARVQPARGGTPVGPSCLPEYHARGLTLDEIHNLRQDFVAAAKRAETAGFDGVEVHGAFGWILMQFLSPRFNKRTDHYGGSFENRSRLLFEVIDDIRAACRPDFQIGLRLSLETRYEIKLSEFQQVAARAFKEEAIDFLDLALGDYRNIAQEAPFEGETVLSIFTALPRGAVCLGASGHIFSASDAAFVLEAGCDFAMVGRAAILDPNFPNNVQKHPMYSAPSLPVSESDLRQTGLSERFITYMRTWRGFIAQDME</sequence>
<dbReference type="Proteomes" id="UP001153618">
    <property type="component" value="Unassembled WGS sequence"/>
</dbReference>
<comment type="similarity">
    <text evidence="1">Belongs to the NADH:flavin oxidoreductase/NADH oxidase family.</text>
</comment>
<dbReference type="EMBL" id="CAJVOS010000013">
    <property type="protein sequence ID" value="CAG8014150.1"/>
    <property type="molecule type" value="Genomic_DNA"/>
</dbReference>
<evidence type="ECO:0000256" key="4">
    <source>
        <dbReference type="ARBA" id="ARBA00023002"/>
    </source>
</evidence>
<evidence type="ECO:0000256" key="3">
    <source>
        <dbReference type="ARBA" id="ARBA00022643"/>
    </source>
</evidence>
<dbReference type="PANTHER" id="PTHR43656">
    <property type="entry name" value="BINDING OXIDOREDUCTASE, PUTATIVE (AFU_ORTHOLOGUE AFUA_2G08260)-RELATED"/>
    <property type="match status" value="1"/>
</dbReference>
<keyword evidence="3" id="KW-0288">FMN</keyword>
<dbReference type="Pfam" id="PF00724">
    <property type="entry name" value="Oxidored_FMN"/>
    <property type="match status" value="1"/>
</dbReference>
<evidence type="ECO:0000256" key="1">
    <source>
        <dbReference type="ARBA" id="ARBA00005979"/>
    </source>
</evidence>
<dbReference type="InterPro" id="IPR051799">
    <property type="entry name" value="NADH_flavin_oxidoreductase"/>
</dbReference>
<dbReference type="AlphaFoldDB" id="A0A9W4MQG2"/>
<reference evidence="6" key="1">
    <citation type="submission" date="2021-07" db="EMBL/GenBank/DDBJ databases">
        <authorList>
            <person name="Branca A.L. A."/>
        </authorList>
    </citation>
    <scope>NUCLEOTIDE SEQUENCE</scope>
</reference>
<dbReference type="Gene3D" id="3.20.20.70">
    <property type="entry name" value="Aldolase class I"/>
    <property type="match status" value="1"/>
</dbReference>
<dbReference type="PANTHER" id="PTHR43656:SF2">
    <property type="entry name" value="BINDING OXIDOREDUCTASE, PUTATIVE (AFU_ORTHOLOGUE AFUA_2G08260)-RELATED"/>
    <property type="match status" value="1"/>
</dbReference>
<dbReference type="GO" id="GO:0010181">
    <property type="term" value="F:FMN binding"/>
    <property type="evidence" value="ECO:0007669"/>
    <property type="project" value="InterPro"/>
</dbReference>
<dbReference type="InterPro" id="IPR013785">
    <property type="entry name" value="Aldolase_TIM"/>
</dbReference>
<organism evidence="6 7">
    <name type="scientific">Penicillium olsonii</name>
    <dbReference type="NCBI Taxonomy" id="99116"/>
    <lineage>
        <taxon>Eukaryota</taxon>
        <taxon>Fungi</taxon>
        <taxon>Dikarya</taxon>
        <taxon>Ascomycota</taxon>
        <taxon>Pezizomycotina</taxon>
        <taxon>Eurotiomycetes</taxon>
        <taxon>Eurotiomycetidae</taxon>
        <taxon>Eurotiales</taxon>
        <taxon>Aspergillaceae</taxon>
        <taxon>Penicillium</taxon>
    </lineage>
</organism>
<feature type="domain" description="NADH:flavin oxidoreductase/NADH oxidase N-terminal" evidence="5">
    <location>
        <begin position="5"/>
        <end position="324"/>
    </location>
</feature>
<proteinExistence type="inferred from homology"/>
<keyword evidence="2" id="KW-0285">Flavoprotein</keyword>
<comment type="caution">
    <text evidence="6">The sequence shown here is derived from an EMBL/GenBank/DDBJ whole genome shotgun (WGS) entry which is preliminary data.</text>
</comment>
<evidence type="ECO:0000313" key="6">
    <source>
        <dbReference type="EMBL" id="CAG8014150.1"/>
    </source>
</evidence>
<evidence type="ECO:0000256" key="2">
    <source>
        <dbReference type="ARBA" id="ARBA00022630"/>
    </source>
</evidence>
<dbReference type="CDD" id="cd02803">
    <property type="entry name" value="OYE_like_FMN_family"/>
    <property type="match status" value="1"/>
</dbReference>
<dbReference type="SUPFAM" id="SSF51395">
    <property type="entry name" value="FMN-linked oxidoreductases"/>
    <property type="match status" value="1"/>
</dbReference>
<dbReference type="InterPro" id="IPR001155">
    <property type="entry name" value="OxRdtase_FMN_N"/>
</dbReference>
<evidence type="ECO:0000313" key="7">
    <source>
        <dbReference type="Proteomes" id="UP001153618"/>
    </source>
</evidence>
<keyword evidence="4" id="KW-0560">Oxidoreductase</keyword>
<dbReference type="GO" id="GO:0016491">
    <property type="term" value="F:oxidoreductase activity"/>
    <property type="evidence" value="ECO:0007669"/>
    <property type="project" value="UniProtKB-KW"/>
</dbReference>
<keyword evidence="7" id="KW-1185">Reference proteome</keyword>
<dbReference type="OrthoDB" id="72788at2759"/>
<gene>
    <name evidence="6" type="ORF">POLS_LOCUS2213</name>
</gene>
<evidence type="ECO:0000259" key="5">
    <source>
        <dbReference type="Pfam" id="PF00724"/>
    </source>
</evidence>
<accession>A0A9W4MQG2</accession>
<protein>
    <recommendedName>
        <fullName evidence="5">NADH:flavin oxidoreductase/NADH oxidase N-terminal domain-containing protein</fullName>
    </recommendedName>
</protein>
<name>A0A9W4MQG2_PENOL</name>